<dbReference type="OrthoDB" id="1045822at2759"/>
<dbReference type="EMBL" id="JAGTXO010000001">
    <property type="protein sequence ID" value="KAG8470764.1"/>
    <property type="molecule type" value="Genomic_DNA"/>
</dbReference>
<dbReference type="AlphaFoldDB" id="A0A8J5Y4I4"/>
<keyword evidence="1" id="KW-1133">Transmembrane helix</keyword>
<comment type="caution">
    <text evidence="2">The sequence shown here is derived from an EMBL/GenBank/DDBJ whole genome shotgun (WGS) entry which is preliminary data.</text>
</comment>
<dbReference type="InterPro" id="IPR006461">
    <property type="entry name" value="PLAC_motif_containing"/>
</dbReference>
<dbReference type="PANTHER" id="PTHR15907">
    <property type="entry name" value="DUF614 FAMILY PROTEIN-RELATED"/>
    <property type="match status" value="1"/>
</dbReference>
<protein>
    <submittedName>
        <fullName evidence="2">Uncharacterized protein</fullName>
    </submittedName>
</protein>
<keyword evidence="1" id="KW-0472">Membrane</keyword>
<gene>
    <name evidence="2" type="ORF">KFE25_009185</name>
</gene>
<name>A0A8J5Y4I4_DIALT</name>
<dbReference type="NCBIfam" id="TIGR01571">
    <property type="entry name" value="A_thal_Cys_rich"/>
    <property type="match status" value="1"/>
</dbReference>
<feature type="transmembrane region" description="Helical" evidence="1">
    <location>
        <begin position="56"/>
        <end position="73"/>
    </location>
</feature>
<sequence>MQRDDGRLLEEGTKQFSSGICACCSDADSCCLSCWCPCVQFGQNQERAFRSQHRTCCRWAMLWVTPLVVVWMLNTLLELATGRHQCKFFCHDEKQGLVEVDSSVDLSSLEVTKGCFEQCYPVFPRWVEAFEPFAWIVGCIVVAVLAGRRRALLRAQHRIRGSLEADIVGHCFCGCCSLAQEARHIAHEELVARQAEQNGVPIGSVAQPMPPVGYGVESATPTLAQPVAQPVYSLAQP</sequence>
<evidence type="ECO:0000256" key="1">
    <source>
        <dbReference type="SAM" id="Phobius"/>
    </source>
</evidence>
<keyword evidence="3" id="KW-1185">Reference proteome</keyword>
<organism evidence="2 3">
    <name type="scientific">Diacronema lutheri</name>
    <name type="common">Unicellular marine alga</name>
    <name type="synonym">Monochrysis lutheri</name>
    <dbReference type="NCBI Taxonomy" id="2081491"/>
    <lineage>
        <taxon>Eukaryota</taxon>
        <taxon>Haptista</taxon>
        <taxon>Haptophyta</taxon>
        <taxon>Pavlovophyceae</taxon>
        <taxon>Pavlovales</taxon>
        <taxon>Pavlovaceae</taxon>
        <taxon>Diacronema</taxon>
    </lineage>
</organism>
<evidence type="ECO:0000313" key="3">
    <source>
        <dbReference type="Proteomes" id="UP000751190"/>
    </source>
</evidence>
<dbReference type="Pfam" id="PF04749">
    <property type="entry name" value="PLAC8"/>
    <property type="match status" value="1"/>
</dbReference>
<proteinExistence type="predicted"/>
<evidence type="ECO:0000313" key="2">
    <source>
        <dbReference type="EMBL" id="KAG8470764.1"/>
    </source>
</evidence>
<reference evidence="2" key="1">
    <citation type="submission" date="2021-05" db="EMBL/GenBank/DDBJ databases">
        <title>The genome of the haptophyte Pavlova lutheri (Diacronema luteri, Pavlovales) - a model for lipid biosynthesis in eukaryotic algae.</title>
        <authorList>
            <person name="Hulatt C.J."/>
            <person name="Posewitz M.C."/>
        </authorList>
    </citation>
    <scope>NUCLEOTIDE SEQUENCE</scope>
    <source>
        <strain evidence="2">NIVA-4/92</strain>
    </source>
</reference>
<keyword evidence="1" id="KW-0812">Transmembrane</keyword>
<accession>A0A8J5Y4I4</accession>
<dbReference type="Proteomes" id="UP000751190">
    <property type="component" value="Unassembled WGS sequence"/>
</dbReference>
<feature type="transmembrane region" description="Helical" evidence="1">
    <location>
        <begin position="133"/>
        <end position="151"/>
    </location>
</feature>